<reference evidence="3 4" key="1">
    <citation type="submission" date="2019-03" db="EMBL/GenBank/DDBJ databases">
        <title>Genomic Encyclopedia of Type Strains, Phase IV (KMG-IV): sequencing the most valuable type-strain genomes for metagenomic binning, comparative biology and taxonomic classification.</title>
        <authorList>
            <person name="Goeker M."/>
        </authorList>
    </citation>
    <scope>NUCLEOTIDE SEQUENCE [LARGE SCALE GENOMIC DNA]</scope>
    <source>
        <strain evidence="3 4">DSM 103923</strain>
    </source>
</reference>
<comment type="caution">
    <text evidence="3">The sequence shown here is derived from an EMBL/GenBank/DDBJ whole genome shotgun (WGS) entry which is preliminary data.</text>
</comment>
<proteinExistence type="predicted"/>
<dbReference type="PANTHER" id="PTHR33741">
    <property type="entry name" value="TRANSMEMBRANE PROTEIN DDB_G0269096-RELATED"/>
    <property type="match status" value="1"/>
</dbReference>
<dbReference type="AlphaFoldDB" id="A0A4R3JXM4"/>
<sequence>MGAELGIRTRWKRWFGDDPHPVSHGEKLLSALGAFFGILGLLVISNNVLDIQGTALVVTSMGASAVLVFAAPHSPLSQPWPVLGGHLLSSTVGIVCAMLIDDMLTAAAVAVALSIAVMFYTRCLHPPGGAAALATVVGGESVRALGFAYLVTPVLLNVLVLLSVAMMFNAPFLHRRYPRWLAELGAANAASQATAEAAPTEAEEKLVIAHSDLVYALSQIDSYVDISEEDLLRIYQLATQHAQVDGDKMPQAA</sequence>
<keyword evidence="4" id="KW-1185">Reference proteome</keyword>
<feature type="transmembrane region" description="Helical" evidence="1">
    <location>
        <begin position="147"/>
        <end position="170"/>
    </location>
</feature>
<protein>
    <submittedName>
        <fullName evidence="3">HPP family protein</fullName>
    </submittedName>
</protein>
<dbReference type="Proteomes" id="UP000295135">
    <property type="component" value="Unassembled WGS sequence"/>
</dbReference>
<dbReference type="InterPro" id="IPR007065">
    <property type="entry name" value="HPP"/>
</dbReference>
<evidence type="ECO:0000313" key="3">
    <source>
        <dbReference type="EMBL" id="TCS71763.1"/>
    </source>
</evidence>
<keyword evidence="1" id="KW-0472">Membrane</keyword>
<evidence type="ECO:0000256" key="1">
    <source>
        <dbReference type="SAM" id="Phobius"/>
    </source>
</evidence>
<gene>
    <name evidence="3" type="ORF">EDC61_108106</name>
</gene>
<organism evidence="3 4">
    <name type="scientific">Sulfuritortus calidifontis</name>
    <dbReference type="NCBI Taxonomy" id="1914471"/>
    <lineage>
        <taxon>Bacteria</taxon>
        <taxon>Pseudomonadati</taxon>
        <taxon>Pseudomonadota</taxon>
        <taxon>Betaproteobacteria</taxon>
        <taxon>Nitrosomonadales</taxon>
        <taxon>Thiobacillaceae</taxon>
        <taxon>Sulfuritortus</taxon>
    </lineage>
</organism>
<keyword evidence="1" id="KW-0812">Transmembrane</keyword>
<feature type="transmembrane region" description="Helical" evidence="1">
    <location>
        <begin position="28"/>
        <end position="49"/>
    </location>
</feature>
<dbReference type="PANTHER" id="PTHR33741:SF5">
    <property type="entry name" value="TRANSMEMBRANE PROTEIN DDB_G0269096-RELATED"/>
    <property type="match status" value="1"/>
</dbReference>
<accession>A0A4R3JXM4</accession>
<dbReference type="EMBL" id="SLZY01000008">
    <property type="protein sequence ID" value="TCS71763.1"/>
    <property type="molecule type" value="Genomic_DNA"/>
</dbReference>
<feature type="domain" description="HPP transmembrane region" evidence="2">
    <location>
        <begin position="21"/>
        <end position="178"/>
    </location>
</feature>
<keyword evidence="1" id="KW-1133">Transmembrane helix</keyword>
<evidence type="ECO:0000313" key="4">
    <source>
        <dbReference type="Proteomes" id="UP000295135"/>
    </source>
</evidence>
<name>A0A4R3JXM4_9PROT</name>
<dbReference type="Pfam" id="PF04982">
    <property type="entry name" value="TM_HPP"/>
    <property type="match status" value="1"/>
</dbReference>
<feature type="transmembrane region" description="Helical" evidence="1">
    <location>
        <begin position="56"/>
        <end position="74"/>
    </location>
</feature>
<dbReference type="InterPro" id="IPR058581">
    <property type="entry name" value="TM_HPP"/>
</dbReference>
<evidence type="ECO:0000259" key="2">
    <source>
        <dbReference type="Pfam" id="PF04982"/>
    </source>
</evidence>